<evidence type="ECO:0000313" key="4">
    <source>
        <dbReference type="WBParaSite" id="TTAC_0001034501-mRNA-1"/>
    </source>
</evidence>
<organism evidence="4">
    <name type="scientific">Hydatigena taeniaeformis</name>
    <name type="common">Feline tapeworm</name>
    <name type="synonym">Taenia taeniaeformis</name>
    <dbReference type="NCBI Taxonomy" id="6205"/>
    <lineage>
        <taxon>Eukaryota</taxon>
        <taxon>Metazoa</taxon>
        <taxon>Spiralia</taxon>
        <taxon>Lophotrochozoa</taxon>
        <taxon>Platyhelminthes</taxon>
        <taxon>Cestoda</taxon>
        <taxon>Eucestoda</taxon>
        <taxon>Cyclophyllidea</taxon>
        <taxon>Taeniidae</taxon>
        <taxon>Hydatigera</taxon>
    </lineage>
</organism>
<dbReference type="AlphaFoldDB" id="A0A0R3X9W8"/>
<dbReference type="EMBL" id="UYWX01021559">
    <property type="protein sequence ID" value="VDM35308.1"/>
    <property type="molecule type" value="Genomic_DNA"/>
</dbReference>
<sequence length="111" mass="12021">MSMFAVIELLPRLQSLQPSSQVAVQAQPQWWWRRQPSTTTVANIPTVVATTTRMVSSIAASAQTTTPTSVPIASLSQPQTTEPTSTGMSMANHRTPSLRLSLCFAYNSLVS</sequence>
<dbReference type="Proteomes" id="UP000274429">
    <property type="component" value="Unassembled WGS sequence"/>
</dbReference>
<evidence type="ECO:0000313" key="2">
    <source>
        <dbReference type="EMBL" id="VDM35308.1"/>
    </source>
</evidence>
<protein>
    <submittedName>
        <fullName evidence="4">Secreted protein</fullName>
    </submittedName>
</protein>
<evidence type="ECO:0000313" key="3">
    <source>
        <dbReference type="Proteomes" id="UP000274429"/>
    </source>
</evidence>
<gene>
    <name evidence="2" type="ORF">TTAC_LOCUS10328</name>
</gene>
<reference evidence="4" key="1">
    <citation type="submission" date="2017-02" db="UniProtKB">
        <authorList>
            <consortium name="WormBaseParasite"/>
        </authorList>
    </citation>
    <scope>IDENTIFICATION</scope>
</reference>
<keyword evidence="3" id="KW-1185">Reference proteome</keyword>
<name>A0A0R3X9W8_HYDTA</name>
<accession>A0A0R3X9W8</accession>
<dbReference type="WBParaSite" id="TTAC_0001034501-mRNA-1">
    <property type="protein sequence ID" value="TTAC_0001034501-mRNA-1"/>
    <property type="gene ID" value="TTAC_0001034501"/>
</dbReference>
<feature type="region of interest" description="Disordered" evidence="1">
    <location>
        <begin position="60"/>
        <end position="92"/>
    </location>
</feature>
<proteinExistence type="predicted"/>
<evidence type="ECO:0000256" key="1">
    <source>
        <dbReference type="SAM" id="MobiDB-lite"/>
    </source>
</evidence>
<reference evidence="2 3" key="2">
    <citation type="submission" date="2018-11" db="EMBL/GenBank/DDBJ databases">
        <authorList>
            <consortium name="Pathogen Informatics"/>
        </authorList>
    </citation>
    <scope>NUCLEOTIDE SEQUENCE [LARGE SCALE GENOMIC DNA]</scope>
</reference>